<dbReference type="AlphaFoldDB" id="A0AAN7WHY9"/>
<dbReference type="InterPro" id="IPR019826">
    <property type="entry name" value="Carboxylesterase_B_AS"/>
</dbReference>
<dbReference type="InterPro" id="IPR002018">
    <property type="entry name" value="CarbesteraseB"/>
</dbReference>
<accession>A0AAN7WHY9</accession>
<dbReference type="GO" id="GO:0016787">
    <property type="term" value="F:hydrolase activity"/>
    <property type="evidence" value="ECO:0007669"/>
    <property type="project" value="UniProtKB-KW"/>
</dbReference>
<protein>
    <recommendedName>
        <fullName evidence="3">Carboxylic ester hydrolase</fullName>
        <ecNumber evidence="3">3.1.1.-</ecNumber>
    </recommendedName>
</protein>
<keyword evidence="3" id="KW-0732">Signal</keyword>
<reference evidence="5" key="1">
    <citation type="submission" date="2023-08" db="EMBL/GenBank/DDBJ databases">
        <title>Black Yeasts Isolated from many extreme environments.</title>
        <authorList>
            <person name="Coleine C."/>
            <person name="Stajich J.E."/>
            <person name="Selbmann L."/>
        </authorList>
    </citation>
    <scope>NUCLEOTIDE SEQUENCE</scope>
    <source>
        <strain evidence="5">CCFEE 5810</strain>
    </source>
</reference>
<dbReference type="Proteomes" id="UP001310594">
    <property type="component" value="Unassembled WGS sequence"/>
</dbReference>
<feature type="domain" description="Carboxylesterase type B" evidence="4">
    <location>
        <begin position="20"/>
        <end position="505"/>
    </location>
</feature>
<proteinExistence type="inferred from homology"/>
<comment type="caution">
    <text evidence="5">The sequence shown here is derived from an EMBL/GenBank/DDBJ whole genome shotgun (WGS) entry which is preliminary data.</text>
</comment>
<sequence>MKLIFTVACLAAGIYAQTSDPIVDLGYAQYRGTPNDTFGVTSFFGIRYAVSPTGARRWQPPQPIEYNNEYNTSAVIDATQQGPICIQSTPYWNITNTSSTPVQPGDEDCLLLDIQVPANPANDNLDVMVQIHGGGYVGGNAESYPGYALVNQSAGNIIYVSIQYRLGALGFLAGSEIRDNGVANAGLLDQRTALHWVQRHIHSFGGDPSKVTIIGGSAGGGAVLNQMILYGGVEDPPFRAVISERPWVQTYHNNSVLDMQFQELLAATSCADLACLRSISTDALNVGQQVALVNGYLNHPRLYGFGDYWYGPTVDGTHIRDFPSRELENGHFTKVPLLVDTEGYEGFLFSNQSQRTMADETTDLQIIFPYAKNSFFTRLYEVYPATAFNSTLFQRQSIYGDYIINCPTYYMASAVSDYGLPSYKLVFNAGTELHGATRPFLHNTNSSTINNATLALAMKDWYLSFALHQDPNAQSFSNASKPYWPQYNPPGSMNFTVMDVNYTMVGAVQDFWASGGCDFFRSHSSVVRN</sequence>
<dbReference type="Pfam" id="PF00135">
    <property type="entry name" value="COesterase"/>
    <property type="match status" value="1"/>
</dbReference>
<dbReference type="EMBL" id="JAVRQU010000003">
    <property type="protein sequence ID" value="KAK5705457.1"/>
    <property type="molecule type" value="Genomic_DNA"/>
</dbReference>
<dbReference type="Gene3D" id="3.40.50.1820">
    <property type="entry name" value="alpha/beta hydrolase"/>
    <property type="match status" value="1"/>
</dbReference>
<evidence type="ECO:0000256" key="1">
    <source>
        <dbReference type="ARBA" id="ARBA00005964"/>
    </source>
</evidence>
<keyword evidence="2 3" id="KW-0378">Hydrolase</keyword>
<dbReference type="InterPro" id="IPR050309">
    <property type="entry name" value="Type-B_Carboxylest/Lipase"/>
</dbReference>
<dbReference type="SUPFAM" id="SSF53474">
    <property type="entry name" value="alpha/beta-Hydrolases"/>
    <property type="match status" value="1"/>
</dbReference>
<dbReference type="EC" id="3.1.1.-" evidence="3"/>
<name>A0AAN7WHY9_9PEZI</name>
<evidence type="ECO:0000313" key="5">
    <source>
        <dbReference type="EMBL" id="KAK5705457.1"/>
    </source>
</evidence>
<comment type="similarity">
    <text evidence="1 3">Belongs to the type-B carboxylesterase/lipase family.</text>
</comment>
<evidence type="ECO:0000256" key="3">
    <source>
        <dbReference type="RuleBase" id="RU361235"/>
    </source>
</evidence>
<evidence type="ECO:0000313" key="6">
    <source>
        <dbReference type="Proteomes" id="UP001310594"/>
    </source>
</evidence>
<gene>
    <name evidence="5" type="ORF">LTR97_002575</name>
</gene>
<organism evidence="5 6">
    <name type="scientific">Elasticomyces elasticus</name>
    <dbReference type="NCBI Taxonomy" id="574655"/>
    <lineage>
        <taxon>Eukaryota</taxon>
        <taxon>Fungi</taxon>
        <taxon>Dikarya</taxon>
        <taxon>Ascomycota</taxon>
        <taxon>Pezizomycotina</taxon>
        <taxon>Dothideomycetes</taxon>
        <taxon>Dothideomycetidae</taxon>
        <taxon>Mycosphaerellales</taxon>
        <taxon>Teratosphaeriaceae</taxon>
        <taxon>Elasticomyces</taxon>
    </lineage>
</organism>
<dbReference type="InterPro" id="IPR029058">
    <property type="entry name" value="AB_hydrolase_fold"/>
</dbReference>
<dbReference type="PANTHER" id="PTHR11559">
    <property type="entry name" value="CARBOXYLESTERASE"/>
    <property type="match status" value="1"/>
</dbReference>
<dbReference type="PROSITE" id="PS00122">
    <property type="entry name" value="CARBOXYLESTERASE_B_1"/>
    <property type="match status" value="1"/>
</dbReference>
<evidence type="ECO:0000256" key="2">
    <source>
        <dbReference type="ARBA" id="ARBA00022801"/>
    </source>
</evidence>
<feature type="signal peptide" evidence="3">
    <location>
        <begin position="1"/>
        <end position="16"/>
    </location>
</feature>
<feature type="chain" id="PRO_5042672423" description="Carboxylic ester hydrolase" evidence="3">
    <location>
        <begin position="17"/>
        <end position="529"/>
    </location>
</feature>
<evidence type="ECO:0000259" key="4">
    <source>
        <dbReference type="Pfam" id="PF00135"/>
    </source>
</evidence>